<keyword evidence="3 5" id="KW-0548">Nucleotidyltransferase</keyword>
<dbReference type="OrthoDB" id="9806910at2"/>
<keyword evidence="2 5" id="KW-0808">Transferase</keyword>
<dbReference type="eggNOG" id="COG4284">
    <property type="taxonomic scope" value="Bacteria"/>
</dbReference>
<dbReference type="STRING" id="1142394.PSMK_26720"/>
<dbReference type="KEGG" id="phm:PSMK_26720"/>
<accession>I0IHU3</accession>
<dbReference type="PANTHER" id="PTHR11952:SF2">
    <property type="entry name" value="LD24639P"/>
    <property type="match status" value="1"/>
</dbReference>
<dbReference type="InterPro" id="IPR029044">
    <property type="entry name" value="Nucleotide-diphossugar_trans"/>
</dbReference>
<reference evidence="5 6" key="1">
    <citation type="submission" date="2012-02" db="EMBL/GenBank/DDBJ databases">
        <title>Complete genome sequence of Phycisphaera mikurensis NBRC 102666.</title>
        <authorList>
            <person name="Ankai A."/>
            <person name="Hosoyama A."/>
            <person name="Terui Y."/>
            <person name="Sekine M."/>
            <person name="Fukai R."/>
            <person name="Kato Y."/>
            <person name="Nakamura S."/>
            <person name="Yamada-Narita S."/>
            <person name="Kawakoshi A."/>
            <person name="Fukunaga Y."/>
            <person name="Yamazaki S."/>
            <person name="Fujita N."/>
        </authorList>
    </citation>
    <scope>NUCLEOTIDE SEQUENCE [LARGE SCALE GENOMIC DNA]</scope>
    <source>
        <strain evidence="6">NBRC 102666 / KCTC 22515 / FYK2301M01</strain>
    </source>
</reference>
<evidence type="ECO:0000256" key="1">
    <source>
        <dbReference type="ARBA" id="ARBA00010401"/>
    </source>
</evidence>
<dbReference type="EC" id="2.7.7.-" evidence="5"/>
<comment type="similarity">
    <text evidence="1">Belongs to the UDPGP type 1 family.</text>
</comment>
<evidence type="ECO:0000256" key="2">
    <source>
        <dbReference type="ARBA" id="ARBA00022679"/>
    </source>
</evidence>
<dbReference type="AlphaFoldDB" id="I0IHU3"/>
<dbReference type="EMBL" id="AP012338">
    <property type="protein sequence ID" value="BAM04831.1"/>
    <property type="molecule type" value="Genomic_DNA"/>
</dbReference>
<evidence type="ECO:0000256" key="3">
    <source>
        <dbReference type="ARBA" id="ARBA00022695"/>
    </source>
</evidence>
<dbReference type="Gene3D" id="3.90.550.10">
    <property type="entry name" value="Spore Coat Polysaccharide Biosynthesis Protein SpsA, Chain A"/>
    <property type="match status" value="1"/>
</dbReference>
<organism evidence="5 6">
    <name type="scientific">Phycisphaera mikurensis (strain NBRC 102666 / KCTC 22515 / FYK2301M01)</name>
    <dbReference type="NCBI Taxonomy" id="1142394"/>
    <lineage>
        <taxon>Bacteria</taxon>
        <taxon>Pseudomonadati</taxon>
        <taxon>Planctomycetota</taxon>
        <taxon>Phycisphaerae</taxon>
        <taxon>Phycisphaerales</taxon>
        <taxon>Phycisphaeraceae</taxon>
        <taxon>Phycisphaera</taxon>
    </lineage>
</organism>
<evidence type="ECO:0000256" key="4">
    <source>
        <dbReference type="SAM" id="MobiDB-lite"/>
    </source>
</evidence>
<dbReference type="InterPro" id="IPR002618">
    <property type="entry name" value="UDPGP_fam"/>
</dbReference>
<evidence type="ECO:0000313" key="6">
    <source>
        <dbReference type="Proteomes" id="UP000007881"/>
    </source>
</evidence>
<dbReference type="InterPro" id="IPR039741">
    <property type="entry name" value="UDP-sugar_pyrophosphorylase"/>
</dbReference>
<dbReference type="Pfam" id="PF01704">
    <property type="entry name" value="UDPGP"/>
    <property type="match status" value="1"/>
</dbReference>
<gene>
    <name evidence="5" type="ordered locus">PSMK_26720</name>
</gene>
<name>I0IHU3_PHYMF</name>
<dbReference type="GO" id="GO:0070569">
    <property type="term" value="F:uridylyltransferase activity"/>
    <property type="evidence" value="ECO:0007669"/>
    <property type="project" value="InterPro"/>
</dbReference>
<dbReference type="SUPFAM" id="SSF53448">
    <property type="entry name" value="Nucleotide-diphospho-sugar transferases"/>
    <property type="match status" value="1"/>
</dbReference>
<evidence type="ECO:0000313" key="5">
    <source>
        <dbReference type="EMBL" id="BAM04831.1"/>
    </source>
</evidence>
<keyword evidence="6" id="KW-1185">Reference proteome</keyword>
<dbReference type="RefSeq" id="WP_014438044.1">
    <property type="nucleotide sequence ID" value="NC_017080.1"/>
</dbReference>
<feature type="region of interest" description="Disordered" evidence="4">
    <location>
        <begin position="61"/>
        <end position="83"/>
    </location>
</feature>
<dbReference type="Proteomes" id="UP000007881">
    <property type="component" value="Chromosome"/>
</dbReference>
<dbReference type="HOGENOM" id="CLU_025603_1_2_0"/>
<proteinExistence type="inferred from homology"/>
<sequence>MPTLAERHEAAERTLQEAGQGHVLAFYGDLDDAGKEQLLGQVEGIDWPEVARLVESHVKRRPSADLPDDVSAPEVFPADPPADRERAYADARAAGEELLRGGKVAAFCVAGGQGTRLGWDAPKGTFPATPVRGLSLFGVFAEQLLRVKTRYGQQPPLYVLTSGVNHADTEAFFRKNDFFGLGEKNVMLFQQAMMPAFDATTAKCLLASKDALALSPNGHGGSLKALWTSGAIDDMKRRGVEQISYFQVDNPIVKTIDPLFIGLHAEAKADMSSKALTKRGPMEKVGNFAVVNGKMAVIEYTVMPDELATATREDGSLKFSAGSIAIHVIAVPFVERLNGGDGFGLPWNRADKKVPFVDTETGEEVKPAEPNAVKLETFVFDALPLTSASIILETKRDEEFAPIKNADEEGRIVADSPAESKQLQRARAAKWIEDAGGTAPSGNLELKATTAMDAADLKARVDAGEVELPAASTSGDVLV</sequence>
<protein>
    <submittedName>
        <fullName evidence="5">Putative UDP-N-acetylhexosamine pyrophosphorylase</fullName>
        <ecNumber evidence="5">2.7.7.-</ecNumber>
    </submittedName>
</protein>
<dbReference type="PANTHER" id="PTHR11952">
    <property type="entry name" value="UDP- GLUCOSE PYROPHOSPHORYLASE"/>
    <property type="match status" value="1"/>
</dbReference>